<sequence>MKRLLLIIGLMGLVSLSVLGQKKRELTTPVSVNYALPKIGYDIVVTMECVEAVPGPFRKYAMQQLGVQPEIMTPGEEWTIKNIRFVPKALPDTKAMYTLNAAGEYNSITVNVTPEGFLAGLGSGATNNSHDGKMVYAPDKEAADADIDYVRFGLRSTQKEVLDSNFTEMEVEGEIRRVWDPIERHVLKEEKDYVSEITEDLFAIRKKRLELLTNGTATAEALKALDKLEQDYMSLFMGKKVRSKVVRTFTFVPEKADEAVVLFRFSAEDGITAKNNVSAQPYIVELRNLLVRKQDAPQKESARPVPSLFYREPATADIYLLKGKEVLMTVSGVIPQLGVIKQFPLDVINNEGIALEFYPLYGSLKSVIKK</sequence>
<reference evidence="1 2" key="1">
    <citation type="submission" date="2020-08" db="EMBL/GenBank/DDBJ databases">
        <title>Genome public.</title>
        <authorList>
            <person name="Liu C."/>
            <person name="Sun Q."/>
        </authorList>
    </citation>
    <scope>NUCLEOTIDE SEQUENCE [LARGE SCALE GENOMIC DNA]</scope>
    <source>
        <strain evidence="1 2">NSJ-56</strain>
    </source>
</reference>
<dbReference type="Proteomes" id="UP000646484">
    <property type="component" value="Unassembled WGS sequence"/>
</dbReference>
<name>A0ABR7CZC5_9BACT</name>
<accession>A0ABR7CZC5</accession>
<evidence type="ECO:0000313" key="1">
    <source>
        <dbReference type="EMBL" id="MBC5621021.1"/>
    </source>
</evidence>
<comment type="caution">
    <text evidence="1">The sequence shown here is derived from an EMBL/GenBank/DDBJ whole genome shotgun (WGS) entry which is preliminary data.</text>
</comment>
<protein>
    <submittedName>
        <fullName evidence="1">DUF4831 family protein</fullName>
    </submittedName>
</protein>
<proteinExistence type="predicted"/>
<evidence type="ECO:0000313" key="2">
    <source>
        <dbReference type="Proteomes" id="UP000646484"/>
    </source>
</evidence>
<dbReference type="Pfam" id="PF16115">
    <property type="entry name" value="DUF4831"/>
    <property type="match status" value="2"/>
</dbReference>
<keyword evidence="2" id="KW-1185">Reference proteome</keyword>
<gene>
    <name evidence="1" type="ORF">H8S64_07915</name>
</gene>
<organism evidence="1 2">
    <name type="scientific">Butyricimonas hominis</name>
    <dbReference type="NCBI Taxonomy" id="2763032"/>
    <lineage>
        <taxon>Bacteria</taxon>
        <taxon>Pseudomonadati</taxon>
        <taxon>Bacteroidota</taxon>
        <taxon>Bacteroidia</taxon>
        <taxon>Bacteroidales</taxon>
        <taxon>Odoribacteraceae</taxon>
        <taxon>Butyricimonas</taxon>
    </lineage>
</organism>
<dbReference type="RefSeq" id="WP_186975653.1">
    <property type="nucleotide sequence ID" value="NZ_JACOOH010000003.1"/>
</dbReference>
<dbReference type="InterPro" id="IPR032265">
    <property type="entry name" value="DUF4831"/>
</dbReference>
<dbReference type="EMBL" id="JACOOH010000003">
    <property type="protein sequence ID" value="MBC5621021.1"/>
    <property type="molecule type" value="Genomic_DNA"/>
</dbReference>